<feature type="signal peptide" evidence="1">
    <location>
        <begin position="1"/>
        <end position="24"/>
    </location>
</feature>
<sequence length="228" mass="24045">MRRALLALAAAFATSLGGMGAALAQGQVYDPVPPRGSAYVRLVNVLPGEVMARPDFLPQQRLGTAPAQRVMAFTTVENVANRQLRLEFQEGQRRGQATLRVEPGSFVTVLLHAAPNGGLAATPVVDAADFNRARARLAFYNAMPDCPAGGLAIQPSGPAVFEAVPSLATRARSVNPVAAQIRATCGDRASAPFALDGLEAGGMYSIWMISGAQPQAFMTRDTTAVWRP</sequence>
<reference evidence="2 3" key="1">
    <citation type="submission" date="2023-11" db="EMBL/GenBank/DDBJ databases">
        <title>Arctic aerobic anoxygenic photoheterotroph Sediminicoccus rosea KRV36 adapts its photosynthesis to long days of polar summer.</title>
        <authorList>
            <person name="Tomasch J."/>
            <person name="Kopejtka K."/>
            <person name="Bily T."/>
            <person name="Gardiner A.T."/>
            <person name="Gardian Z."/>
            <person name="Shivaramu S."/>
            <person name="Koblizek M."/>
            <person name="Engelhardt F."/>
            <person name="Kaftan D."/>
        </authorList>
    </citation>
    <scope>NUCLEOTIDE SEQUENCE [LARGE SCALE GENOMIC DNA]</scope>
    <source>
        <strain evidence="2 3">R-30</strain>
    </source>
</reference>
<name>A0ABZ0PHM7_9PROT</name>
<protein>
    <submittedName>
        <fullName evidence="2">ABC transporter permease</fullName>
    </submittedName>
</protein>
<dbReference type="RefSeq" id="WP_318648919.1">
    <property type="nucleotide sequence ID" value="NZ_CP137852.1"/>
</dbReference>
<evidence type="ECO:0000256" key="1">
    <source>
        <dbReference type="SAM" id="SignalP"/>
    </source>
</evidence>
<organism evidence="2 3">
    <name type="scientific">Sediminicoccus rosea</name>
    <dbReference type="NCBI Taxonomy" id="1225128"/>
    <lineage>
        <taxon>Bacteria</taxon>
        <taxon>Pseudomonadati</taxon>
        <taxon>Pseudomonadota</taxon>
        <taxon>Alphaproteobacteria</taxon>
        <taxon>Acetobacterales</taxon>
        <taxon>Roseomonadaceae</taxon>
        <taxon>Sediminicoccus</taxon>
    </lineage>
</organism>
<accession>A0ABZ0PHM7</accession>
<dbReference type="EMBL" id="CP137852">
    <property type="protein sequence ID" value="WPB84956.1"/>
    <property type="molecule type" value="Genomic_DNA"/>
</dbReference>
<dbReference type="Proteomes" id="UP001305521">
    <property type="component" value="Chromosome"/>
</dbReference>
<evidence type="ECO:0000313" key="3">
    <source>
        <dbReference type="Proteomes" id="UP001305521"/>
    </source>
</evidence>
<keyword evidence="3" id="KW-1185">Reference proteome</keyword>
<gene>
    <name evidence="2" type="ORF">R9Z33_23050</name>
</gene>
<evidence type="ECO:0000313" key="2">
    <source>
        <dbReference type="EMBL" id="WPB84956.1"/>
    </source>
</evidence>
<proteinExistence type="predicted"/>
<feature type="chain" id="PRO_5047431549" evidence="1">
    <location>
        <begin position="25"/>
        <end position="228"/>
    </location>
</feature>
<keyword evidence="1" id="KW-0732">Signal</keyword>